<reference evidence="1 2" key="1">
    <citation type="journal article" date="2022" name="Int. J. Syst. Evol. Microbiol.">
        <title>Apilactobacillus apisilvae sp. nov., Nicolia spurrieriana gen. nov. sp. nov., Bombilactobacillus folatiphilus sp. nov. and Bombilactobacillus thymidiniphilus sp. nov., four new lactic acid bacterial isolates from stingless bees Tetragonula carbonaria and Austroplebeia australis.</title>
        <authorList>
            <person name="Oliphant S.A."/>
            <person name="Watson-Haigh N.S."/>
            <person name="Sumby K.M."/>
            <person name="Gardner J."/>
            <person name="Groom S."/>
            <person name="Jiranek V."/>
        </authorList>
    </citation>
    <scope>NUCLEOTIDE SEQUENCE [LARGE SCALE GENOMIC DNA]</scope>
    <source>
        <strain evidence="1 2">SG5_A10</strain>
    </source>
</reference>
<protein>
    <submittedName>
        <fullName evidence="1">Histidine phosphatase family protein</fullName>
    </submittedName>
</protein>
<proteinExistence type="predicted"/>
<dbReference type="PANTHER" id="PTHR48100:SF1">
    <property type="entry name" value="HISTIDINE PHOSPHATASE FAMILY PROTEIN-RELATED"/>
    <property type="match status" value="1"/>
</dbReference>
<dbReference type="Pfam" id="PF00300">
    <property type="entry name" value="His_Phos_1"/>
    <property type="match status" value="1"/>
</dbReference>
<sequence>MRLYFIRHGKTKWNLESRYQGAGGDSDLLQQSYNEMDKLATELKTIKFSHAYSSPIKRARLTANRVINQLDHRPNLSLWSRLEEFNLGKMEGQKFLDVEKKYPESFNNFRNHPEKYDAKEIGGESFSDVINRMRPAIQSIVKNNNDYSNVIIFSHGAALKAIINALLDTPIKDVRNRGGLANTSTTILETNDNGYSFHLIKWNDTDYLNKNLDKTDLI</sequence>
<evidence type="ECO:0000313" key="1">
    <source>
        <dbReference type="EMBL" id="UQS85533.1"/>
    </source>
</evidence>
<gene>
    <name evidence="1" type="ORF">MOO46_02820</name>
</gene>
<dbReference type="Proteomes" id="UP000831859">
    <property type="component" value="Chromosome"/>
</dbReference>
<name>A0ABY4PI79_9LACO</name>
<dbReference type="PANTHER" id="PTHR48100">
    <property type="entry name" value="BROAD-SPECIFICITY PHOSPHATASE YOR283W-RELATED"/>
    <property type="match status" value="1"/>
</dbReference>
<dbReference type="Gene3D" id="3.40.50.1240">
    <property type="entry name" value="Phosphoglycerate mutase-like"/>
    <property type="match status" value="1"/>
</dbReference>
<dbReference type="RefSeq" id="WP_249511504.1">
    <property type="nucleotide sequence ID" value="NZ_CP093362.1"/>
</dbReference>
<dbReference type="EMBL" id="CP093362">
    <property type="protein sequence ID" value="UQS85533.1"/>
    <property type="molecule type" value="Genomic_DNA"/>
</dbReference>
<dbReference type="SMART" id="SM00855">
    <property type="entry name" value="PGAM"/>
    <property type="match status" value="1"/>
</dbReference>
<dbReference type="CDD" id="cd07067">
    <property type="entry name" value="HP_PGM_like"/>
    <property type="match status" value="1"/>
</dbReference>
<dbReference type="SUPFAM" id="SSF53254">
    <property type="entry name" value="Phosphoglycerate mutase-like"/>
    <property type="match status" value="1"/>
</dbReference>
<dbReference type="InterPro" id="IPR029033">
    <property type="entry name" value="His_PPase_superfam"/>
</dbReference>
<accession>A0ABY4PI79</accession>
<evidence type="ECO:0000313" key="2">
    <source>
        <dbReference type="Proteomes" id="UP000831859"/>
    </source>
</evidence>
<dbReference type="InterPro" id="IPR013078">
    <property type="entry name" value="His_Pase_superF_clade-1"/>
</dbReference>
<organism evidence="1 2">
    <name type="scientific">Apilactobacillus apisilvae</name>
    <dbReference type="NCBI Taxonomy" id="2923364"/>
    <lineage>
        <taxon>Bacteria</taxon>
        <taxon>Bacillati</taxon>
        <taxon>Bacillota</taxon>
        <taxon>Bacilli</taxon>
        <taxon>Lactobacillales</taxon>
        <taxon>Lactobacillaceae</taxon>
        <taxon>Apilactobacillus</taxon>
    </lineage>
</organism>
<keyword evidence="2" id="KW-1185">Reference proteome</keyword>
<dbReference type="InterPro" id="IPR050275">
    <property type="entry name" value="PGM_Phosphatase"/>
</dbReference>